<evidence type="ECO:0000313" key="2">
    <source>
        <dbReference type="Proteomes" id="UP000266778"/>
    </source>
</evidence>
<organism evidence="1 2">
    <name type="scientific">Aeromonas caviae</name>
    <name type="common">Aeromonas punctata</name>
    <dbReference type="NCBI Taxonomy" id="648"/>
    <lineage>
        <taxon>Bacteria</taxon>
        <taxon>Pseudomonadati</taxon>
        <taxon>Pseudomonadota</taxon>
        <taxon>Gammaproteobacteria</taxon>
        <taxon>Aeromonadales</taxon>
        <taxon>Aeromonadaceae</taxon>
        <taxon>Aeromonas</taxon>
    </lineage>
</organism>
<sequence length="47" mass="5164">MNTQIIPAKSAAQQAARAAVIAYRAGFQQEAAILWRAAIFAYLEQIK</sequence>
<name>A0A7D5UJK8_AERCA</name>
<dbReference type="Proteomes" id="UP000266778">
    <property type="component" value="Chromosome"/>
</dbReference>
<protein>
    <submittedName>
        <fullName evidence="1">Uncharacterized protein</fullName>
    </submittedName>
</protein>
<dbReference type="AlphaFoldDB" id="A0A7D5UJK8"/>
<dbReference type="EMBL" id="CP025706">
    <property type="protein sequence ID" value="QLI60250.1"/>
    <property type="molecule type" value="Genomic_DNA"/>
</dbReference>
<accession>A0A7D5UJK8</accession>
<reference evidence="1" key="1">
    <citation type="journal article" date="2019" name="J Environ">
        <title>Genetic characterization and potential molecular dissemination mechanism of tet (31) gene in Aeromonas caviae from an oxytetracycline wastewater treatment system.</title>
        <authorList>
            <person name="Shi Y."/>
            <person name="Tian Z."/>
            <person name="Leclercq S.O."/>
            <person name="Zhang H."/>
            <person name="Yang M."/>
            <person name="Zhang Y."/>
        </authorList>
    </citation>
    <scope>NUCLEOTIDE SEQUENCE</scope>
    <source>
        <strain evidence="1">T25-39</strain>
    </source>
</reference>
<evidence type="ECO:0000313" key="1">
    <source>
        <dbReference type="EMBL" id="QLI60250.1"/>
    </source>
</evidence>
<gene>
    <name evidence="1" type="ORF">C1C91_21995</name>
</gene>
<dbReference type="RefSeq" id="WP_162726529.1">
    <property type="nucleotide sequence ID" value="NZ_AP024948.1"/>
</dbReference>
<proteinExistence type="predicted"/>